<name>A0ACB1AWV6_MELEN</name>
<organism evidence="1 2">
    <name type="scientific">Meloidogyne enterolobii</name>
    <name type="common">Root-knot nematode worm</name>
    <name type="synonym">Meloidogyne mayaguensis</name>
    <dbReference type="NCBI Taxonomy" id="390850"/>
    <lineage>
        <taxon>Eukaryota</taxon>
        <taxon>Metazoa</taxon>
        <taxon>Ecdysozoa</taxon>
        <taxon>Nematoda</taxon>
        <taxon>Chromadorea</taxon>
        <taxon>Rhabditida</taxon>
        <taxon>Tylenchina</taxon>
        <taxon>Tylenchomorpha</taxon>
        <taxon>Tylenchoidea</taxon>
        <taxon>Meloidogynidae</taxon>
        <taxon>Meloidogyninae</taxon>
        <taxon>Meloidogyne</taxon>
    </lineage>
</organism>
<evidence type="ECO:0000313" key="2">
    <source>
        <dbReference type="Proteomes" id="UP001497535"/>
    </source>
</evidence>
<gene>
    <name evidence="1" type="ORF">MENTE1834_LOCUS42985</name>
</gene>
<protein>
    <submittedName>
        <fullName evidence="1">Uncharacterized protein</fullName>
    </submittedName>
</protein>
<accession>A0ACB1AWV6</accession>
<comment type="caution">
    <text evidence="1">The sequence shown here is derived from an EMBL/GenBank/DDBJ whole genome shotgun (WGS) entry which is preliminary data.</text>
</comment>
<keyword evidence="2" id="KW-1185">Reference proteome</keyword>
<dbReference type="Proteomes" id="UP001497535">
    <property type="component" value="Unassembled WGS sequence"/>
</dbReference>
<sequence length="321" mass="36137">MFRRKCQNRAALRIILLMFECTLLLNLIMRICNGQFPELENAVLAEPRVDCGVESITVCRVDQPECVHSYAKDWGSDSDGPLDSRGADFTIRFGQCNMRRQRLLKQRGVDGPLMKYATIGEPITHLWQCDPIAGWLYGLLIHSCFVDDGHGKNRFDLIDERGCVTDRSLLAEISYDEKAFTAYAHTHVFRYADRIQLFFTCTIQLCFREDGGCDGISPPQCNKGKVGSSFPETPVSPSFVPIDSHEESPIFRRGHLHSKSSLSLKDSPILTSNNNESVIDEQLLGDTFQPSLNNHSRAGRNAALEFLNNRMETDLSAGTWI</sequence>
<dbReference type="EMBL" id="CAVMJV010000117">
    <property type="protein sequence ID" value="CAK5104371.1"/>
    <property type="molecule type" value="Genomic_DNA"/>
</dbReference>
<evidence type="ECO:0000313" key="1">
    <source>
        <dbReference type="EMBL" id="CAK5104371.1"/>
    </source>
</evidence>
<proteinExistence type="predicted"/>
<reference evidence="1" key="1">
    <citation type="submission" date="2023-11" db="EMBL/GenBank/DDBJ databases">
        <authorList>
            <person name="Poullet M."/>
        </authorList>
    </citation>
    <scope>NUCLEOTIDE SEQUENCE</scope>
    <source>
        <strain evidence="1">E1834</strain>
    </source>
</reference>